<evidence type="ECO:0000256" key="1">
    <source>
        <dbReference type="SAM" id="MobiDB-lite"/>
    </source>
</evidence>
<feature type="compositionally biased region" description="Pro residues" evidence="1">
    <location>
        <begin position="108"/>
        <end position="124"/>
    </location>
</feature>
<feature type="compositionally biased region" description="Low complexity" evidence="1">
    <location>
        <begin position="65"/>
        <end position="75"/>
    </location>
</feature>
<proteinExistence type="predicted"/>
<dbReference type="EMBL" id="CAXITT010000774">
    <property type="protein sequence ID" value="CAL1546126.1"/>
    <property type="molecule type" value="Genomic_DNA"/>
</dbReference>
<keyword evidence="3" id="KW-1185">Reference proteome</keyword>
<feature type="compositionally biased region" description="Acidic residues" evidence="1">
    <location>
        <begin position="14"/>
        <end position="41"/>
    </location>
</feature>
<organism evidence="2 3">
    <name type="scientific">Lymnaea stagnalis</name>
    <name type="common">Great pond snail</name>
    <name type="synonym">Helix stagnalis</name>
    <dbReference type="NCBI Taxonomy" id="6523"/>
    <lineage>
        <taxon>Eukaryota</taxon>
        <taxon>Metazoa</taxon>
        <taxon>Spiralia</taxon>
        <taxon>Lophotrochozoa</taxon>
        <taxon>Mollusca</taxon>
        <taxon>Gastropoda</taxon>
        <taxon>Heterobranchia</taxon>
        <taxon>Euthyneura</taxon>
        <taxon>Panpulmonata</taxon>
        <taxon>Hygrophila</taxon>
        <taxon>Lymnaeoidea</taxon>
        <taxon>Lymnaeidae</taxon>
        <taxon>Lymnaea</taxon>
    </lineage>
</organism>
<dbReference type="AlphaFoldDB" id="A0AAV2IIS1"/>
<evidence type="ECO:0000313" key="2">
    <source>
        <dbReference type="EMBL" id="CAL1546126.1"/>
    </source>
</evidence>
<dbReference type="PRINTS" id="PR01217">
    <property type="entry name" value="PRICHEXTENSN"/>
</dbReference>
<accession>A0AAV2IIS1</accession>
<feature type="region of interest" description="Disordered" evidence="1">
    <location>
        <begin position="1"/>
        <end position="135"/>
    </location>
</feature>
<name>A0AAV2IIS1_LYMST</name>
<reference evidence="2 3" key="1">
    <citation type="submission" date="2024-04" db="EMBL/GenBank/DDBJ databases">
        <authorList>
            <consortium name="Genoscope - CEA"/>
            <person name="William W."/>
        </authorList>
    </citation>
    <scope>NUCLEOTIDE SEQUENCE [LARGE SCALE GENOMIC DNA]</scope>
</reference>
<comment type="caution">
    <text evidence="2">The sequence shown here is derived from an EMBL/GenBank/DDBJ whole genome shotgun (WGS) entry which is preliminary data.</text>
</comment>
<evidence type="ECO:0000313" key="3">
    <source>
        <dbReference type="Proteomes" id="UP001497497"/>
    </source>
</evidence>
<gene>
    <name evidence="2" type="ORF">GSLYS_00019503001</name>
</gene>
<dbReference type="Proteomes" id="UP001497497">
    <property type="component" value="Unassembled WGS sequence"/>
</dbReference>
<sequence length="299" mass="32972">KKVVEDEAPPPPETETETEAETGGETEAETEGETEPETDGEAEPKKKPEPVTGQGPEPSPTRYVPPYTKKLPPLKTYEKPKPPVKYTGAPPPGTSKPYTSPLYKTKPWVPPPSPPTLPKKPPVPRLSGVAEPRPAVPQRPLNWELPYSQKYKIGESGKPGREFVLHHLSPLPPIADYQPPTHRSVPVELPTKAEIDAQGNISIHIDGDCKAVPKGAHVQVTLVRGYVPMEHSAGRNARPDPPLSFPSFPSTAKMVPLPSECAHQLDPFFSHDQPGPGRFPRLNTTMTMENYIRYRRLYP</sequence>
<feature type="non-terminal residue" evidence="2">
    <location>
        <position position="1"/>
    </location>
</feature>
<protein>
    <submittedName>
        <fullName evidence="2">Uncharacterized protein</fullName>
    </submittedName>
</protein>